<accession>A0A1M5W752</accession>
<evidence type="ECO:0000256" key="1">
    <source>
        <dbReference type="ARBA" id="ARBA00022714"/>
    </source>
</evidence>
<dbReference type="AlphaFoldDB" id="A0A1M5W752"/>
<dbReference type="GO" id="GO:0051537">
    <property type="term" value="F:2 iron, 2 sulfur cluster binding"/>
    <property type="evidence" value="ECO:0007669"/>
    <property type="project" value="UniProtKB-KW"/>
</dbReference>
<dbReference type="Pfam" id="PF00355">
    <property type="entry name" value="Rieske"/>
    <property type="match status" value="1"/>
</dbReference>
<feature type="domain" description="Rieske" evidence="5">
    <location>
        <begin position="4"/>
        <end position="115"/>
    </location>
</feature>
<keyword evidence="3" id="KW-0408">Iron</keyword>
<proteinExistence type="predicted"/>
<evidence type="ECO:0000259" key="5">
    <source>
        <dbReference type="PROSITE" id="PS51296"/>
    </source>
</evidence>
<dbReference type="PANTHER" id="PTHR21496:SF23">
    <property type="entry name" value="3-PHENYLPROPIONATE_CINNAMIC ACID DIOXYGENASE FERREDOXIN SUBUNIT"/>
    <property type="match status" value="1"/>
</dbReference>
<dbReference type="GO" id="GO:0046872">
    <property type="term" value="F:metal ion binding"/>
    <property type="evidence" value="ECO:0007669"/>
    <property type="project" value="UniProtKB-KW"/>
</dbReference>
<sequence length="137" mass="15050">MNRHVVGRTLEIPPGSHKIVEVSGRQIGVFNVNGEFFALLNRCPHGGAELCKGAVVGLVQPQGVGEYAIARKGEFIRCPFHGWEFEIKTGQSYCAPDRLKVRSFDVAVQSGDQLVKGPYVAESYEVQVEDDYVVVTV</sequence>
<evidence type="ECO:0000256" key="2">
    <source>
        <dbReference type="ARBA" id="ARBA00022723"/>
    </source>
</evidence>
<dbReference type="OrthoDB" id="9794175at2"/>
<organism evidence="6 7">
    <name type="scientific">Bradyrhizobium erythrophlei</name>
    <dbReference type="NCBI Taxonomy" id="1437360"/>
    <lineage>
        <taxon>Bacteria</taxon>
        <taxon>Pseudomonadati</taxon>
        <taxon>Pseudomonadota</taxon>
        <taxon>Alphaproteobacteria</taxon>
        <taxon>Hyphomicrobiales</taxon>
        <taxon>Nitrobacteraceae</taxon>
        <taxon>Bradyrhizobium</taxon>
    </lineage>
</organism>
<gene>
    <name evidence="6" type="ORF">SAMN05443248_6393</name>
</gene>
<dbReference type="Proteomes" id="UP000189796">
    <property type="component" value="Chromosome I"/>
</dbReference>
<evidence type="ECO:0000313" key="7">
    <source>
        <dbReference type="Proteomes" id="UP000189796"/>
    </source>
</evidence>
<dbReference type="PROSITE" id="PS51296">
    <property type="entry name" value="RIESKE"/>
    <property type="match status" value="1"/>
</dbReference>
<evidence type="ECO:0000256" key="3">
    <source>
        <dbReference type="ARBA" id="ARBA00023004"/>
    </source>
</evidence>
<dbReference type="SUPFAM" id="SSF50022">
    <property type="entry name" value="ISP domain"/>
    <property type="match status" value="1"/>
</dbReference>
<dbReference type="InterPro" id="IPR017941">
    <property type="entry name" value="Rieske_2Fe-2S"/>
</dbReference>
<evidence type="ECO:0000313" key="6">
    <source>
        <dbReference type="EMBL" id="SHH83301.1"/>
    </source>
</evidence>
<name>A0A1M5W752_9BRAD</name>
<dbReference type="RefSeq" id="WP_079604804.1">
    <property type="nucleotide sequence ID" value="NZ_LT670817.1"/>
</dbReference>
<keyword evidence="4" id="KW-0411">Iron-sulfur</keyword>
<dbReference type="InterPro" id="IPR036922">
    <property type="entry name" value="Rieske_2Fe-2S_sf"/>
</dbReference>
<keyword evidence="1" id="KW-0001">2Fe-2S</keyword>
<dbReference type="Gene3D" id="2.102.10.10">
    <property type="entry name" value="Rieske [2Fe-2S] iron-sulphur domain"/>
    <property type="match status" value="1"/>
</dbReference>
<keyword evidence="2" id="KW-0479">Metal-binding</keyword>
<dbReference type="PANTHER" id="PTHR21496">
    <property type="entry name" value="FERREDOXIN-RELATED"/>
    <property type="match status" value="1"/>
</dbReference>
<dbReference type="EMBL" id="LT670817">
    <property type="protein sequence ID" value="SHH83301.1"/>
    <property type="molecule type" value="Genomic_DNA"/>
</dbReference>
<reference evidence="6 7" key="1">
    <citation type="submission" date="2016-11" db="EMBL/GenBank/DDBJ databases">
        <authorList>
            <person name="Jaros S."/>
            <person name="Januszkiewicz K."/>
            <person name="Wedrychowicz H."/>
        </authorList>
    </citation>
    <scope>NUCLEOTIDE SEQUENCE [LARGE SCALE GENOMIC DNA]</scope>
    <source>
        <strain evidence="6 7">GAS138</strain>
    </source>
</reference>
<evidence type="ECO:0000256" key="4">
    <source>
        <dbReference type="ARBA" id="ARBA00023014"/>
    </source>
</evidence>
<protein>
    <submittedName>
        <fullName evidence="6">Assimilatory nitrite reductase (NAD(P)H) small subunit</fullName>
    </submittedName>
</protein>